<name>A0A433JMD0_9GAMM</name>
<keyword evidence="2" id="KW-0378">Hydrolase</keyword>
<gene>
    <name evidence="2" type="ORF">EKM59_00190</name>
</gene>
<feature type="transmembrane region" description="Helical" evidence="1">
    <location>
        <begin position="63"/>
        <end position="80"/>
    </location>
</feature>
<comment type="caution">
    <text evidence="2">The sequence shown here is derived from an EMBL/GenBank/DDBJ whole genome shotgun (WGS) entry which is preliminary data.</text>
</comment>
<dbReference type="RefSeq" id="WP_127032665.1">
    <property type="nucleotide sequence ID" value="NZ_RZGR01000001.1"/>
</dbReference>
<dbReference type="AlphaFoldDB" id="A0A433JMD0"/>
<dbReference type="EMBL" id="RZGR01000001">
    <property type="protein sequence ID" value="RUQ91518.1"/>
    <property type="molecule type" value="Genomic_DNA"/>
</dbReference>
<dbReference type="Pfam" id="PF04307">
    <property type="entry name" value="YdjM"/>
    <property type="match status" value="1"/>
</dbReference>
<evidence type="ECO:0000313" key="2">
    <source>
        <dbReference type="EMBL" id="RUQ91518.1"/>
    </source>
</evidence>
<evidence type="ECO:0000313" key="3">
    <source>
        <dbReference type="Proteomes" id="UP000288012"/>
    </source>
</evidence>
<dbReference type="Proteomes" id="UP000288012">
    <property type="component" value="Unassembled WGS sequence"/>
</dbReference>
<feature type="transmembrane region" description="Helical" evidence="1">
    <location>
        <begin position="152"/>
        <end position="171"/>
    </location>
</feature>
<dbReference type="PANTHER" id="PTHR40031">
    <property type="entry name" value="HYPOTHETICAL MEMBRANE SPANNING PROTEIN"/>
    <property type="match status" value="1"/>
</dbReference>
<dbReference type="PANTHER" id="PTHR40031:SF1">
    <property type="entry name" value="MEMBRANE-BOUND METAL-DEPENDENT HYDROLASE"/>
    <property type="match status" value="1"/>
</dbReference>
<reference evidence="2 3" key="1">
    <citation type="submission" date="2018-12" db="EMBL/GenBank/DDBJ databases">
        <title>Legionella sp,whole genome shotgun sequence.</title>
        <authorList>
            <person name="Wu H."/>
        </authorList>
    </citation>
    <scope>NUCLEOTIDE SEQUENCE [LARGE SCALE GENOMIC DNA]</scope>
    <source>
        <strain evidence="3">km714</strain>
    </source>
</reference>
<keyword evidence="1" id="KW-1133">Transmembrane helix</keyword>
<feature type="transmembrane region" description="Helical" evidence="1">
    <location>
        <begin position="87"/>
        <end position="104"/>
    </location>
</feature>
<keyword evidence="1" id="KW-0812">Transmembrane</keyword>
<accession>A0A433JMD0</accession>
<keyword evidence="3" id="KW-1185">Reference proteome</keyword>
<dbReference type="InterPro" id="IPR053170">
    <property type="entry name" value="Transcription_regulator"/>
</dbReference>
<organism evidence="2 3">
    <name type="scientific">Legionella septentrionalis</name>
    <dbReference type="NCBI Taxonomy" id="2498109"/>
    <lineage>
        <taxon>Bacteria</taxon>
        <taxon>Pseudomonadati</taxon>
        <taxon>Pseudomonadota</taxon>
        <taxon>Gammaproteobacteria</taxon>
        <taxon>Legionellales</taxon>
        <taxon>Legionellaceae</taxon>
        <taxon>Legionella</taxon>
    </lineage>
</organism>
<proteinExistence type="predicted"/>
<feature type="transmembrane region" description="Helical" evidence="1">
    <location>
        <begin position="26"/>
        <end position="43"/>
    </location>
</feature>
<dbReference type="OrthoDB" id="9781927at2"/>
<keyword evidence="1" id="KW-0472">Membrane</keyword>
<dbReference type="GO" id="GO:0016787">
    <property type="term" value="F:hydrolase activity"/>
    <property type="evidence" value="ECO:0007669"/>
    <property type="project" value="UniProtKB-KW"/>
</dbReference>
<feature type="transmembrane region" description="Helical" evidence="1">
    <location>
        <begin position="124"/>
        <end position="145"/>
    </location>
</feature>
<sequence length="317" mass="35545">MDPVSQAALGAACSQVFLFRQDKKNAWLIGALAGMAADLDILIRSSSDPMLIFIYHRHFTHSLAFIPIGGLLVALALLPFKRFRTRWLLTLSAALIGYATHGILDAMTSYGTVLFWPFSNCRIAWDLLPIIDPFVTVPLVCGVLWTQLFADLKGVLLALGFMGLLLMFNGWQHHRAITAVEAYGRQQHWHLTRIRAFPEIASSTHWYAAAHHNQQIFLAAVHTSPFSSSKVYALGLFPAFAAKDMPVYLSETGKLSRDLRVFNWFTDGYLIVACRQPFTVADARYITGNPVYSLWGIQLRPNRTHAEMRHSIPLKGC</sequence>
<evidence type="ECO:0000256" key="1">
    <source>
        <dbReference type="SAM" id="Phobius"/>
    </source>
</evidence>
<protein>
    <submittedName>
        <fullName evidence="2">Metal-dependent hydrolase</fullName>
    </submittedName>
</protein>
<dbReference type="InterPro" id="IPR007404">
    <property type="entry name" value="YdjM-like"/>
</dbReference>